<name>A0A369QS90_9BACT</name>
<dbReference type="OrthoDB" id="9794577at2"/>
<dbReference type="GO" id="GO:0004713">
    <property type="term" value="F:protein tyrosine kinase activity"/>
    <property type="evidence" value="ECO:0007669"/>
    <property type="project" value="TreeGrafter"/>
</dbReference>
<dbReference type="NCBIfam" id="TIGR01007">
    <property type="entry name" value="eps_fam"/>
    <property type="match status" value="1"/>
</dbReference>
<accession>A0A369QS90</accession>
<keyword evidence="3" id="KW-0812">Transmembrane</keyword>
<dbReference type="EMBL" id="QASA01000001">
    <property type="protein sequence ID" value="RDC66087.1"/>
    <property type="molecule type" value="Genomic_DNA"/>
</dbReference>
<dbReference type="InterPro" id="IPR002586">
    <property type="entry name" value="CobQ/CobB/MinD/ParA_Nub-bd_dom"/>
</dbReference>
<feature type="transmembrane region" description="Helical" evidence="3">
    <location>
        <begin position="21"/>
        <end position="41"/>
    </location>
</feature>
<evidence type="ECO:0000256" key="1">
    <source>
        <dbReference type="ARBA" id="ARBA00022741"/>
    </source>
</evidence>
<feature type="domain" description="CobQ/CobB/MinD/ParA nucleotide binding" evidence="4">
    <location>
        <begin position="577"/>
        <end position="753"/>
    </location>
</feature>
<evidence type="ECO:0000256" key="2">
    <source>
        <dbReference type="ARBA" id="ARBA00022840"/>
    </source>
</evidence>
<dbReference type="Gene3D" id="3.40.50.300">
    <property type="entry name" value="P-loop containing nucleotide triphosphate hydrolases"/>
    <property type="match status" value="1"/>
</dbReference>
<dbReference type="SUPFAM" id="SSF52540">
    <property type="entry name" value="P-loop containing nucleoside triphosphate hydrolases"/>
    <property type="match status" value="1"/>
</dbReference>
<evidence type="ECO:0000259" key="4">
    <source>
        <dbReference type="Pfam" id="PF01656"/>
    </source>
</evidence>
<keyword evidence="3" id="KW-0472">Membrane</keyword>
<evidence type="ECO:0000256" key="3">
    <source>
        <dbReference type="SAM" id="Phobius"/>
    </source>
</evidence>
<dbReference type="InterPro" id="IPR005702">
    <property type="entry name" value="Wzc-like_C"/>
</dbReference>
<keyword evidence="5" id="KW-0808">Transferase</keyword>
<evidence type="ECO:0000313" key="5">
    <source>
        <dbReference type="EMBL" id="RDC66087.1"/>
    </source>
</evidence>
<dbReference type="InterPro" id="IPR027417">
    <property type="entry name" value="P-loop_NTPase"/>
</dbReference>
<dbReference type="Pfam" id="PF01656">
    <property type="entry name" value="CbiA"/>
    <property type="match status" value="1"/>
</dbReference>
<keyword evidence="3" id="KW-1133">Transmembrane helix</keyword>
<keyword evidence="5" id="KW-0418">Kinase</keyword>
<reference evidence="5 6" key="1">
    <citation type="submission" date="2018-04" db="EMBL/GenBank/DDBJ databases">
        <title>Adhaeribacter sp. HMF7616 genome sequencing and assembly.</title>
        <authorList>
            <person name="Kang H."/>
            <person name="Kang J."/>
            <person name="Cha I."/>
            <person name="Kim H."/>
            <person name="Joh K."/>
        </authorList>
    </citation>
    <scope>NUCLEOTIDE SEQUENCE [LARGE SCALE GENOMIC DNA]</scope>
    <source>
        <strain evidence="5 6">HMF7616</strain>
    </source>
</reference>
<keyword evidence="2" id="KW-0067">ATP-binding</keyword>
<dbReference type="EC" id="2.7.10.-" evidence="5"/>
<organism evidence="5 6">
    <name type="scientific">Adhaeribacter pallidiroseus</name>
    <dbReference type="NCBI Taxonomy" id="2072847"/>
    <lineage>
        <taxon>Bacteria</taxon>
        <taxon>Pseudomonadati</taxon>
        <taxon>Bacteroidota</taxon>
        <taxon>Cytophagia</taxon>
        <taxon>Cytophagales</taxon>
        <taxon>Hymenobacteraceae</taxon>
        <taxon>Adhaeribacter</taxon>
    </lineage>
</organism>
<evidence type="ECO:0000313" key="6">
    <source>
        <dbReference type="Proteomes" id="UP000253919"/>
    </source>
</evidence>
<dbReference type="PANTHER" id="PTHR32309:SF13">
    <property type="entry name" value="FERRIC ENTEROBACTIN TRANSPORT PROTEIN FEPE"/>
    <property type="match status" value="1"/>
</dbReference>
<comment type="caution">
    <text evidence="5">The sequence shown here is derived from an EMBL/GenBank/DDBJ whole genome shotgun (WGS) entry which is preliminary data.</text>
</comment>
<dbReference type="Proteomes" id="UP000253919">
    <property type="component" value="Unassembled WGS sequence"/>
</dbReference>
<protein>
    <submittedName>
        <fullName evidence="5">Tyrosine-protein kinase wzc</fullName>
        <ecNumber evidence="5">2.7.10.-</ecNumber>
    </submittedName>
</protein>
<proteinExistence type="predicted"/>
<keyword evidence="6" id="KW-1185">Reference proteome</keyword>
<dbReference type="PANTHER" id="PTHR32309">
    <property type="entry name" value="TYROSINE-PROTEIN KINASE"/>
    <property type="match status" value="1"/>
</dbReference>
<dbReference type="InterPro" id="IPR050445">
    <property type="entry name" value="Bact_polysacc_biosynth/exp"/>
</dbReference>
<dbReference type="GO" id="GO:0005524">
    <property type="term" value="F:ATP binding"/>
    <property type="evidence" value="ECO:0007669"/>
    <property type="project" value="UniProtKB-KW"/>
</dbReference>
<dbReference type="AlphaFoldDB" id="A0A369QS90"/>
<sequence>MNTTYPERAQPKDLKKIVFSYLRYWYLFLLGAILGLIAANLNLRYTTPQYRVSTTLLIKDDKSGDGLSESAAFSDLDLLKSSKNIDNEIVLLQSSKLMSRTLAELDLRTSYFVKGRVRDQEIYGTDLPIKVIINKLNPKAYNRTIFIYIKDNNSFELEEESTKRTLHKFGQQITKSYGVFTVVATSTNSLLPDGKPLIITFQDIQMLAGMYTSKLNISPYNGKASALVLSITDAVPQKGIDIINKLIEVYNKEEVDDKNVIAARTIEFIDERLKYLTTELSTVEKEVEQYKRQNDLTDVSSQAQQYVAEASAYNKQLSELGIQQDVLASIEKYLQKPGSQYQLVPSSLNIQDPTLVGLITRFNELQLEREQLLRINRPDNPLVQNMNNQLANLRENILENLRNIKSSLAISRRNLQLKSGQFGSKIQQVPVAERQLIEITRQQEIKQSIYLYLLQKREESALSLAATVSNGRVVEPATSSGLVSPNATNTYLYYMLLGLFLPLAGIYIKELLNNKVQSLQDVQYITPAPILGEIAHNRGKTSLVVKEKSRAPVAEMFRLILTNLQFSNFNKENKVLLVTSSMSGEGKTFFSINLGSSLVATGKKVVILGFDLRKPGLLPDLGLIEEVGISNYLVQESLLVDDIIKPSGVASNLFVIGAGTIPPNPYELMLSSRVEHLFKVLRVNFDFIIVDTAPVGQVADAFTLAPHIDSSVYVIRYNYTLKEQLNIINDIYYNKKFNQPMLVLNDVRKENGYAYGYCYGEERKKKSFLNILK</sequence>
<dbReference type="RefSeq" id="WP_115375000.1">
    <property type="nucleotide sequence ID" value="NZ_QASA01000001.1"/>
</dbReference>
<dbReference type="CDD" id="cd05387">
    <property type="entry name" value="BY-kinase"/>
    <property type="match status" value="1"/>
</dbReference>
<gene>
    <name evidence="5" type="ORF">AHMF7616_04718</name>
</gene>
<dbReference type="GO" id="GO:0005886">
    <property type="term" value="C:plasma membrane"/>
    <property type="evidence" value="ECO:0007669"/>
    <property type="project" value="TreeGrafter"/>
</dbReference>
<keyword evidence="1" id="KW-0547">Nucleotide-binding</keyword>